<dbReference type="CDD" id="cd04301">
    <property type="entry name" value="NAT_SF"/>
    <property type="match status" value="1"/>
</dbReference>
<organism evidence="4 5">
    <name type="scientific">Pseudarthrobacter humi</name>
    <dbReference type="NCBI Taxonomy" id="2952523"/>
    <lineage>
        <taxon>Bacteria</taxon>
        <taxon>Bacillati</taxon>
        <taxon>Actinomycetota</taxon>
        <taxon>Actinomycetes</taxon>
        <taxon>Micrococcales</taxon>
        <taxon>Micrococcaceae</taxon>
        <taxon>Pseudarthrobacter</taxon>
    </lineage>
</organism>
<protein>
    <submittedName>
        <fullName evidence="4">GNAT family N-acetyltransferase</fullName>
    </submittedName>
</protein>
<evidence type="ECO:0000256" key="2">
    <source>
        <dbReference type="ARBA" id="ARBA00023315"/>
    </source>
</evidence>
<dbReference type="InterPro" id="IPR000182">
    <property type="entry name" value="GNAT_dom"/>
</dbReference>
<reference evidence="4 5" key="1">
    <citation type="submission" date="2022-06" db="EMBL/GenBank/DDBJ databases">
        <title>Pseudarthrobacter sp. strain RMG13 Genome sequencing and assembly.</title>
        <authorList>
            <person name="Kim I."/>
        </authorList>
    </citation>
    <scope>NUCLEOTIDE SEQUENCE [LARGE SCALE GENOMIC DNA]</scope>
    <source>
        <strain evidence="4 5">RMG13</strain>
    </source>
</reference>
<keyword evidence="5" id="KW-1185">Reference proteome</keyword>
<proteinExistence type="predicted"/>
<evidence type="ECO:0000313" key="4">
    <source>
        <dbReference type="EMBL" id="MCP9001519.1"/>
    </source>
</evidence>
<name>A0ABT1LTU0_9MICC</name>
<dbReference type="RefSeq" id="WP_254752271.1">
    <property type="nucleotide sequence ID" value="NZ_JANCLV010000015.1"/>
</dbReference>
<keyword evidence="1" id="KW-0808">Transferase</keyword>
<dbReference type="InterPro" id="IPR050832">
    <property type="entry name" value="Bact_Acetyltransf"/>
</dbReference>
<gene>
    <name evidence="4" type="ORF">NFC73_17560</name>
</gene>
<comment type="caution">
    <text evidence="4">The sequence shown here is derived from an EMBL/GenBank/DDBJ whole genome shotgun (WGS) entry which is preliminary data.</text>
</comment>
<dbReference type="EMBL" id="JANCLV010000015">
    <property type="protein sequence ID" value="MCP9001519.1"/>
    <property type="molecule type" value="Genomic_DNA"/>
</dbReference>
<sequence length="158" mass="17378">MRAIEVAAGEAFRTLGMGAVADDAPPSLEALANYQRDGRAWVATDSGDVAVAYILVDLVDRFAHIEQVTVHPLHARQGLGGQLIDEAARWAAIFGLDGMTLTAFEEVPWNAPYYARLGFRPVPEREWPGGLYRIVQSERAHGLDAWPRIVMKRRLPGG</sequence>
<evidence type="ECO:0000256" key="1">
    <source>
        <dbReference type="ARBA" id="ARBA00022679"/>
    </source>
</evidence>
<dbReference type="SUPFAM" id="SSF55729">
    <property type="entry name" value="Acyl-CoA N-acyltransferases (Nat)"/>
    <property type="match status" value="1"/>
</dbReference>
<dbReference type="PROSITE" id="PS51186">
    <property type="entry name" value="GNAT"/>
    <property type="match status" value="1"/>
</dbReference>
<dbReference type="Pfam" id="PF00583">
    <property type="entry name" value="Acetyltransf_1"/>
    <property type="match status" value="1"/>
</dbReference>
<evidence type="ECO:0000313" key="5">
    <source>
        <dbReference type="Proteomes" id="UP001524318"/>
    </source>
</evidence>
<dbReference type="Gene3D" id="3.40.630.30">
    <property type="match status" value="1"/>
</dbReference>
<dbReference type="Proteomes" id="UP001524318">
    <property type="component" value="Unassembled WGS sequence"/>
</dbReference>
<dbReference type="InterPro" id="IPR016181">
    <property type="entry name" value="Acyl_CoA_acyltransferase"/>
</dbReference>
<dbReference type="PANTHER" id="PTHR43877">
    <property type="entry name" value="AMINOALKYLPHOSPHONATE N-ACETYLTRANSFERASE-RELATED-RELATED"/>
    <property type="match status" value="1"/>
</dbReference>
<feature type="domain" description="N-acetyltransferase" evidence="3">
    <location>
        <begin position="1"/>
        <end position="156"/>
    </location>
</feature>
<keyword evidence="2" id="KW-0012">Acyltransferase</keyword>
<accession>A0ABT1LTU0</accession>
<evidence type="ECO:0000259" key="3">
    <source>
        <dbReference type="PROSITE" id="PS51186"/>
    </source>
</evidence>